<dbReference type="EMBL" id="CAJMWQ010001011">
    <property type="protein sequence ID" value="CAE6428522.1"/>
    <property type="molecule type" value="Genomic_DNA"/>
</dbReference>
<evidence type="ECO:0000256" key="6">
    <source>
        <dbReference type="SAM" id="Phobius"/>
    </source>
</evidence>
<evidence type="ECO:0000313" key="8">
    <source>
        <dbReference type="Proteomes" id="UP000663826"/>
    </source>
</evidence>
<dbReference type="GO" id="GO:0015086">
    <property type="term" value="F:cadmium ion transmembrane transporter activity"/>
    <property type="evidence" value="ECO:0007669"/>
    <property type="project" value="TreeGrafter"/>
</dbReference>
<feature type="compositionally biased region" description="Polar residues" evidence="5">
    <location>
        <begin position="332"/>
        <end position="341"/>
    </location>
</feature>
<evidence type="ECO:0000256" key="4">
    <source>
        <dbReference type="ARBA" id="ARBA00023136"/>
    </source>
</evidence>
<dbReference type="AlphaFoldDB" id="A0A8H2XM54"/>
<evidence type="ECO:0000256" key="1">
    <source>
        <dbReference type="ARBA" id="ARBA00004141"/>
    </source>
</evidence>
<sequence>MAAPPLSPLRIVEVPVSSARGETFVQTIVVDGQGSSTDSLSTTKVSDADSYQDKLKKNLKNTSSVVLHHMKHHVGPGILASIAYFDPGNWAVDLQAGSQFGYKLLFVILLAGLGAVLLQTMAARLGCVTGRDLAEHCRILLYNRPKHTLLYRRVVLYPMYVICEIGIIATDLAELLGSAIGLTLLIPSLPLWASVVITSFDVIFVLAIAPSSNGRPIILMILVFVVFGIFIVLLIKIKPDAGDVMIGYLPSKTLFQPGALYTSIGILGATVMPHAIFLGSSLATLDRVSPAPAIADLPAPGANDQPLTFWQKLVKLRKAMIYVERKPPGNPLMSTRANDSGTVEPKESETTSVSSHSKDDELASPTGRNYPIASRQYLNNSVEFISAHLGHAIIDIVMSLLGFAVVINSAILILAAAAFFYSGRSVADAGLFDAYDLIKQIIGKPAAIMFAVALLCSGQSASITATLAGQIVSEGFIEWRVSPLVRRVITRLIGLVPSTVVAITVGRQGIDILLVASQVALSIVLPFVIFPLVYLTSQESIMQVAKPQGGTISYKSNIVSTIIGYFIFAVVLVANSYVLVTLMMGKSG</sequence>
<feature type="region of interest" description="Disordered" evidence="5">
    <location>
        <begin position="330"/>
        <end position="368"/>
    </location>
</feature>
<evidence type="ECO:0008006" key="9">
    <source>
        <dbReference type="Google" id="ProtNLM"/>
    </source>
</evidence>
<keyword evidence="4 6" id="KW-0472">Membrane</keyword>
<evidence type="ECO:0000256" key="3">
    <source>
        <dbReference type="ARBA" id="ARBA00022989"/>
    </source>
</evidence>
<dbReference type="PANTHER" id="PTHR11706">
    <property type="entry name" value="SOLUTE CARRIER PROTEIN FAMILY 11 MEMBER"/>
    <property type="match status" value="1"/>
</dbReference>
<reference evidence="7" key="1">
    <citation type="submission" date="2021-01" db="EMBL/GenBank/DDBJ databases">
        <authorList>
            <person name="Kaushik A."/>
        </authorList>
    </citation>
    <scope>NUCLEOTIDE SEQUENCE</scope>
    <source>
        <strain evidence="7">AG1-1B</strain>
    </source>
</reference>
<feature type="transmembrane region" description="Helical" evidence="6">
    <location>
        <begin position="217"/>
        <end position="238"/>
    </location>
</feature>
<dbReference type="Proteomes" id="UP000663826">
    <property type="component" value="Unassembled WGS sequence"/>
</dbReference>
<protein>
    <recommendedName>
        <fullName evidence="9">Manganese transporter pdt1 [Schizosaccharomyces pombe 972h-]</fullName>
    </recommendedName>
</protein>
<dbReference type="Pfam" id="PF01566">
    <property type="entry name" value="Nramp"/>
    <property type="match status" value="2"/>
</dbReference>
<feature type="transmembrane region" description="Helical" evidence="6">
    <location>
        <begin position="488"/>
        <end position="506"/>
    </location>
</feature>
<feature type="transmembrane region" description="Helical" evidence="6">
    <location>
        <begin position="441"/>
        <end position="467"/>
    </location>
</feature>
<feature type="transmembrane region" description="Helical" evidence="6">
    <location>
        <begin position="189"/>
        <end position="210"/>
    </location>
</feature>
<feature type="transmembrane region" description="Helical" evidence="6">
    <location>
        <begin position="558"/>
        <end position="580"/>
    </location>
</feature>
<comment type="caution">
    <text evidence="7">The sequence shown here is derived from an EMBL/GenBank/DDBJ whole genome shotgun (WGS) entry which is preliminary data.</text>
</comment>
<dbReference type="NCBIfam" id="NF037982">
    <property type="entry name" value="Nramp_1"/>
    <property type="match status" value="1"/>
</dbReference>
<keyword evidence="2 6" id="KW-0812">Transmembrane</keyword>
<accession>A0A8H2XM54</accession>
<proteinExistence type="predicted"/>
<dbReference type="GO" id="GO:0030026">
    <property type="term" value="P:intracellular manganese ion homeostasis"/>
    <property type="evidence" value="ECO:0007669"/>
    <property type="project" value="TreeGrafter"/>
</dbReference>
<dbReference type="GO" id="GO:0005886">
    <property type="term" value="C:plasma membrane"/>
    <property type="evidence" value="ECO:0007669"/>
    <property type="project" value="TreeGrafter"/>
</dbReference>
<feature type="transmembrane region" description="Helical" evidence="6">
    <location>
        <begin position="149"/>
        <end position="169"/>
    </location>
</feature>
<comment type="subcellular location">
    <subcellularLocation>
        <location evidence="1">Membrane</location>
        <topology evidence="1">Multi-pass membrane protein</topology>
    </subcellularLocation>
</comment>
<feature type="transmembrane region" description="Helical" evidence="6">
    <location>
        <begin position="258"/>
        <end position="278"/>
    </location>
</feature>
<dbReference type="InterPro" id="IPR001046">
    <property type="entry name" value="NRAMP_fam"/>
</dbReference>
<feature type="transmembrane region" description="Helical" evidence="6">
    <location>
        <begin position="512"/>
        <end position="537"/>
    </location>
</feature>
<dbReference type="PANTHER" id="PTHR11706:SF101">
    <property type="entry name" value="MANGANESE TRANSPORTER SMF1"/>
    <property type="match status" value="1"/>
</dbReference>
<organism evidence="7 8">
    <name type="scientific">Rhizoctonia solani</name>
    <dbReference type="NCBI Taxonomy" id="456999"/>
    <lineage>
        <taxon>Eukaryota</taxon>
        <taxon>Fungi</taxon>
        <taxon>Dikarya</taxon>
        <taxon>Basidiomycota</taxon>
        <taxon>Agaricomycotina</taxon>
        <taxon>Agaricomycetes</taxon>
        <taxon>Cantharellales</taxon>
        <taxon>Ceratobasidiaceae</taxon>
        <taxon>Rhizoctonia</taxon>
    </lineage>
</organism>
<evidence type="ECO:0000256" key="5">
    <source>
        <dbReference type="SAM" id="MobiDB-lite"/>
    </source>
</evidence>
<feature type="transmembrane region" description="Helical" evidence="6">
    <location>
        <begin position="104"/>
        <end position="128"/>
    </location>
</feature>
<feature type="transmembrane region" description="Helical" evidence="6">
    <location>
        <begin position="396"/>
        <end position="421"/>
    </location>
</feature>
<evidence type="ECO:0000313" key="7">
    <source>
        <dbReference type="EMBL" id="CAE6428522.1"/>
    </source>
</evidence>
<gene>
    <name evidence="7" type="ORF">RDB_LOCUS57624</name>
</gene>
<dbReference type="GO" id="GO:0005384">
    <property type="term" value="F:manganese ion transmembrane transporter activity"/>
    <property type="evidence" value="ECO:0007669"/>
    <property type="project" value="TreeGrafter"/>
</dbReference>
<dbReference type="GO" id="GO:0034755">
    <property type="term" value="P:iron ion transmembrane transport"/>
    <property type="evidence" value="ECO:0007669"/>
    <property type="project" value="TreeGrafter"/>
</dbReference>
<evidence type="ECO:0000256" key="2">
    <source>
        <dbReference type="ARBA" id="ARBA00022692"/>
    </source>
</evidence>
<name>A0A8H2XM54_9AGAM</name>
<keyword evidence="3 6" id="KW-1133">Transmembrane helix</keyword>
<dbReference type="PRINTS" id="PR00447">
    <property type="entry name" value="NATRESASSCMP"/>
</dbReference>